<keyword evidence="1" id="KW-0732">Signal</keyword>
<evidence type="ECO:0000256" key="1">
    <source>
        <dbReference type="SAM" id="SignalP"/>
    </source>
</evidence>
<evidence type="ECO:0000313" key="2">
    <source>
        <dbReference type="EMBL" id="KUF87258.1"/>
    </source>
</evidence>
<sequence>MRSSLFFVILAAAFTMSFFNAAYAKEEVKIELLDDVVEGAITKFTPNSNKLRGWTKAATSENAIVKFQETAKLGTTSAKNWESAIVKFESGAKLKPLDTTSGKWRNDFNKLKASGQLKSVDEKQAAKLTEDVAQELAKNPSKWRRVKKTLEIAFGVGLTALIGAGLVAMDGGN</sequence>
<protein>
    <recommendedName>
        <fullName evidence="4">RxLR effector protein</fullName>
    </recommendedName>
</protein>
<name>A0A0W8CT48_PHYNI</name>
<evidence type="ECO:0008006" key="4">
    <source>
        <dbReference type="Google" id="ProtNLM"/>
    </source>
</evidence>
<reference evidence="2 3" key="1">
    <citation type="submission" date="2015-11" db="EMBL/GenBank/DDBJ databases">
        <title>Genomes and virulence difference between two physiological races of Phytophthora nicotianae.</title>
        <authorList>
            <person name="Liu H."/>
            <person name="Ma X."/>
            <person name="Yu H."/>
            <person name="Fang D."/>
            <person name="Li Y."/>
            <person name="Wang X."/>
            <person name="Wang W."/>
            <person name="Dong Y."/>
            <person name="Xiao B."/>
        </authorList>
    </citation>
    <scope>NUCLEOTIDE SEQUENCE [LARGE SCALE GENOMIC DNA]</scope>
    <source>
        <strain evidence="3">race 1</strain>
    </source>
</reference>
<feature type="chain" id="PRO_5006940856" description="RxLR effector protein" evidence="1">
    <location>
        <begin position="25"/>
        <end position="173"/>
    </location>
</feature>
<dbReference type="Proteomes" id="UP000054636">
    <property type="component" value="Unassembled WGS sequence"/>
</dbReference>
<evidence type="ECO:0000313" key="3">
    <source>
        <dbReference type="Proteomes" id="UP000054636"/>
    </source>
</evidence>
<gene>
    <name evidence="2" type="ORF">AM588_10002839</name>
</gene>
<proteinExistence type="predicted"/>
<dbReference type="AlphaFoldDB" id="A0A0W8CT48"/>
<comment type="caution">
    <text evidence="2">The sequence shown here is derived from an EMBL/GenBank/DDBJ whole genome shotgun (WGS) entry which is preliminary data.</text>
</comment>
<feature type="signal peptide" evidence="1">
    <location>
        <begin position="1"/>
        <end position="24"/>
    </location>
</feature>
<dbReference type="EMBL" id="LNFP01001195">
    <property type="protein sequence ID" value="KUF87258.1"/>
    <property type="molecule type" value="Genomic_DNA"/>
</dbReference>
<organism evidence="2 3">
    <name type="scientific">Phytophthora nicotianae</name>
    <name type="common">Potato buckeye rot agent</name>
    <name type="synonym">Phytophthora parasitica</name>
    <dbReference type="NCBI Taxonomy" id="4792"/>
    <lineage>
        <taxon>Eukaryota</taxon>
        <taxon>Sar</taxon>
        <taxon>Stramenopiles</taxon>
        <taxon>Oomycota</taxon>
        <taxon>Peronosporomycetes</taxon>
        <taxon>Peronosporales</taxon>
        <taxon>Peronosporaceae</taxon>
        <taxon>Phytophthora</taxon>
    </lineage>
</organism>
<accession>A0A0W8CT48</accession>